<evidence type="ECO:0000313" key="2">
    <source>
        <dbReference type="Proteomes" id="UP000548632"/>
    </source>
</evidence>
<organism evidence="1 2">
    <name type="scientific">Thiospirillum jenense</name>
    <dbReference type="NCBI Taxonomy" id="1653858"/>
    <lineage>
        <taxon>Bacteria</taxon>
        <taxon>Pseudomonadati</taxon>
        <taxon>Pseudomonadota</taxon>
        <taxon>Gammaproteobacteria</taxon>
        <taxon>Chromatiales</taxon>
        <taxon>Chromatiaceae</taxon>
        <taxon>Thiospirillum</taxon>
    </lineage>
</organism>
<dbReference type="RefSeq" id="WP_182583577.1">
    <property type="nucleotide sequence ID" value="NZ_JABVCQ010000011.1"/>
</dbReference>
<protein>
    <submittedName>
        <fullName evidence="1">Uncharacterized protein</fullName>
    </submittedName>
</protein>
<dbReference type="EMBL" id="JABVCQ010000011">
    <property type="protein sequence ID" value="MBB1125951.1"/>
    <property type="molecule type" value="Genomic_DNA"/>
</dbReference>
<sequence>MNRLHDETILNELRDVGTAFLIEIAPQMPLNLAASVGLCAMRGIGE</sequence>
<comment type="caution">
    <text evidence="1">The sequence shown here is derived from an EMBL/GenBank/DDBJ whole genome shotgun (WGS) entry which is preliminary data.</text>
</comment>
<gene>
    <name evidence="1" type="ORF">HUK38_06855</name>
</gene>
<keyword evidence="2" id="KW-1185">Reference proteome</keyword>
<evidence type="ECO:0000313" key="1">
    <source>
        <dbReference type="EMBL" id="MBB1125951.1"/>
    </source>
</evidence>
<name>A0A839HB34_9GAMM</name>
<dbReference type="AlphaFoldDB" id="A0A839HB34"/>
<reference evidence="1 2" key="1">
    <citation type="journal article" date="2020" name="Arch. Microbiol.">
        <title>The genome sequence of the giant phototrophic gammaproteobacterium Thiospirillum jenense gives insight into its physiological properties and phylogenetic relationships.</title>
        <authorList>
            <person name="Imhoff J.F."/>
            <person name="Meyer T.E."/>
            <person name="Kyndt J.A."/>
        </authorList>
    </citation>
    <scope>NUCLEOTIDE SEQUENCE [LARGE SCALE GENOMIC DNA]</scope>
    <source>
        <strain evidence="1 2">DSM 216</strain>
    </source>
</reference>
<dbReference type="Proteomes" id="UP000548632">
    <property type="component" value="Unassembled WGS sequence"/>
</dbReference>
<proteinExistence type="predicted"/>
<accession>A0A839HB34</accession>